<dbReference type="PATRIC" id="fig|1264675.3.peg.4150"/>
<dbReference type="InterPro" id="IPR012337">
    <property type="entry name" value="RNaseH-like_sf"/>
</dbReference>
<dbReference type="InterPro" id="IPR013520">
    <property type="entry name" value="Ribonucl_H"/>
</dbReference>
<keyword evidence="1" id="KW-0540">Nuclease</keyword>
<dbReference type="Pfam" id="PF00929">
    <property type="entry name" value="RNase_T"/>
    <property type="match status" value="1"/>
</dbReference>
<dbReference type="GO" id="GO:0003676">
    <property type="term" value="F:nucleic acid binding"/>
    <property type="evidence" value="ECO:0007669"/>
    <property type="project" value="InterPro"/>
</dbReference>
<proteinExistence type="predicted"/>
<feature type="domain" description="Exonuclease" evidence="4">
    <location>
        <begin position="3"/>
        <end position="179"/>
    </location>
</feature>
<protein>
    <submittedName>
        <fullName evidence="5">Inhibitor of the KinA pathway to sporulation, predicted exonuclease</fullName>
    </submittedName>
</protein>
<name>R0E0Y2_RALPI</name>
<evidence type="ECO:0000259" key="4">
    <source>
        <dbReference type="SMART" id="SM00479"/>
    </source>
</evidence>
<keyword evidence="2" id="KW-0378">Hydrolase</keyword>
<dbReference type="InterPro" id="IPR051274">
    <property type="entry name" value="3-5_Exoribonuclease"/>
</dbReference>
<dbReference type="Gene3D" id="3.30.420.10">
    <property type="entry name" value="Ribonuclease H-like superfamily/Ribonuclease H"/>
    <property type="match status" value="1"/>
</dbReference>
<gene>
    <name evidence="5" type="ORF">OR214_04208</name>
</gene>
<dbReference type="RefSeq" id="WP_004634297.1">
    <property type="nucleotide sequence ID" value="NZ_APMQ01000014.1"/>
</dbReference>
<evidence type="ECO:0000256" key="2">
    <source>
        <dbReference type="ARBA" id="ARBA00022801"/>
    </source>
</evidence>
<dbReference type="GO" id="GO:0000175">
    <property type="term" value="F:3'-5'-RNA exonuclease activity"/>
    <property type="evidence" value="ECO:0007669"/>
    <property type="project" value="InterPro"/>
</dbReference>
<evidence type="ECO:0000256" key="3">
    <source>
        <dbReference type="ARBA" id="ARBA00022839"/>
    </source>
</evidence>
<dbReference type="SUPFAM" id="SSF53098">
    <property type="entry name" value="Ribonuclease H-like"/>
    <property type="match status" value="1"/>
</dbReference>
<sequence>MPNILVVDLEATCDENVPDFDNEIIEVGAVWATPAGEVIDTFQRFVRPIERPQLTPFCLALTHIDQACIDAAPSWHVVAAEVAEFARQHAGQCWGSWGAYDLRQIERESARHGVTNPLAGLVHQNLKARFAKTRKIKQVGAMTALRIAGMAPQGEHHRALADALNIARLLPCVLGHTPLLS</sequence>
<evidence type="ECO:0000313" key="6">
    <source>
        <dbReference type="Proteomes" id="UP000013280"/>
    </source>
</evidence>
<dbReference type="Proteomes" id="UP000013280">
    <property type="component" value="Unassembled WGS sequence"/>
</dbReference>
<dbReference type="PANTHER" id="PTHR23044:SF61">
    <property type="entry name" value="3'-5' EXORIBONUCLEASE 1-RELATED"/>
    <property type="match status" value="1"/>
</dbReference>
<comment type="caution">
    <text evidence="5">The sequence shown here is derived from an EMBL/GenBank/DDBJ whole genome shotgun (WGS) entry which is preliminary data.</text>
</comment>
<dbReference type="CDD" id="cd06133">
    <property type="entry name" value="ERI-1_3'hExo_like"/>
    <property type="match status" value="1"/>
</dbReference>
<dbReference type="InterPro" id="IPR036397">
    <property type="entry name" value="RNaseH_sf"/>
</dbReference>
<keyword evidence="3 5" id="KW-0269">Exonuclease</keyword>
<evidence type="ECO:0000256" key="1">
    <source>
        <dbReference type="ARBA" id="ARBA00022722"/>
    </source>
</evidence>
<dbReference type="InterPro" id="IPR047201">
    <property type="entry name" value="ERI-1_3'hExo-like"/>
</dbReference>
<dbReference type="PANTHER" id="PTHR23044">
    <property type="entry name" value="3'-5' EXONUCLEASE ERI1-RELATED"/>
    <property type="match status" value="1"/>
</dbReference>
<evidence type="ECO:0000313" key="5">
    <source>
        <dbReference type="EMBL" id="ENZ75814.1"/>
    </source>
</evidence>
<dbReference type="GO" id="GO:0006259">
    <property type="term" value="P:DNA metabolic process"/>
    <property type="evidence" value="ECO:0007669"/>
    <property type="project" value="UniProtKB-ARBA"/>
</dbReference>
<reference evidence="5 6" key="1">
    <citation type="journal article" date="2013" name="Genome Announc.">
        <title>Draft Genome Sequence for Ralstonia sp. Strain OR214, a Bacterium with Potential for Bioremediation.</title>
        <authorList>
            <person name="Utturkar S.M."/>
            <person name="Bollmann A."/>
            <person name="Brzoska R.M."/>
            <person name="Klingeman D.M."/>
            <person name="Epstein S.E."/>
            <person name="Palumbo A.V."/>
            <person name="Brown S.D."/>
        </authorList>
    </citation>
    <scope>NUCLEOTIDE SEQUENCE [LARGE SCALE GENOMIC DNA]</scope>
    <source>
        <strain evidence="5 6">OR214</strain>
    </source>
</reference>
<organism evidence="5 6">
    <name type="scientific">Ralstonia pickettii OR214</name>
    <dbReference type="NCBI Taxonomy" id="1264675"/>
    <lineage>
        <taxon>Bacteria</taxon>
        <taxon>Pseudomonadati</taxon>
        <taxon>Pseudomonadota</taxon>
        <taxon>Betaproteobacteria</taxon>
        <taxon>Burkholderiales</taxon>
        <taxon>Burkholderiaceae</taxon>
        <taxon>Ralstonia</taxon>
    </lineage>
</organism>
<dbReference type="AlphaFoldDB" id="R0E0Y2"/>
<dbReference type="SMART" id="SM00479">
    <property type="entry name" value="EXOIII"/>
    <property type="match status" value="1"/>
</dbReference>
<dbReference type="EMBL" id="APMQ01000014">
    <property type="protein sequence ID" value="ENZ75814.1"/>
    <property type="molecule type" value="Genomic_DNA"/>
</dbReference>
<accession>R0E0Y2</accession>